<evidence type="ECO:0000313" key="1">
    <source>
        <dbReference type="EMBL" id="POR34922.1"/>
    </source>
</evidence>
<protein>
    <submittedName>
        <fullName evidence="1">Uncharacterized protein</fullName>
    </submittedName>
</protein>
<name>A0A2S4KXL9_9HYPO</name>
<reference evidence="1 2" key="1">
    <citation type="submission" date="2018-01" db="EMBL/GenBank/DDBJ databases">
        <title>Harnessing the power of phylogenomics to disentangle the directionality and signatures of interkingdom host jumping in the parasitic fungal genus Tolypocladium.</title>
        <authorList>
            <person name="Quandt C.A."/>
            <person name="Patterson W."/>
            <person name="Spatafora J.W."/>
        </authorList>
    </citation>
    <scope>NUCLEOTIDE SEQUENCE [LARGE SCALE GENOMIC DNA]</scope>
    <source>
        <strain evidence="1 2">NRBC 100945</strain>
    </source>
</reference>
<sequence length="84" mass="9669">MTARLNKQAPYAQLADVYIQLRRLEFPKIRALGFAAVAVAAIKHRERVLRAPPLLSQEWPRIETWCHIAVDVALRNPDAIYDVY</sequence>
<organism evidence="1 2">
    <name type="scientific">Tolypocladium paradoxum</name>
    <dbReference type="NCBI Taxonomy" id="94208"/>
    <lineage>
        <taxon>Eukaryota</taxon>
        <taxon>Fungi</taxon>
        <taxon>Dikarya</taxon>
        <taxon>Ascomycota</taxon>
        <taxon>Pezizomycotina</taxon>
        <taxon>Sordariomycetes</taxon>
        <taxon>Hypocreomycetidae</taxon>
        <taxon>Hypocreales</taxon>
        <taxon>Ophiocordycipitaceae</taxon>
        <taxon>Tolypocladium</taxon>
    </lineage>
</organism>
<dbReference type="Proteomes" id="UP000237481">
    <property type="component" value="Unassembled WGS sequence"/>
</dbReference>
<accession>A0A2S4KXL9</accession>
<evidence type="ECO:0000313" key="2">
    <source>
        <dbReference type="Proteomes" id="UP000237481"/>
    </source>
</evidence>
<dbReference type="EMBL" id="PKSG01000479">
    <property type="protein sequence ID" value="POR34922.1"/>
    <property type="molecule type" value="Genomic_DNA"/>
</dbReference>
<keyword evidence="2" id="KW-1185">Reference proteome</keyword>
<comment type="caution">
    <text evidence="1">The sequence shown here is derived from an EMBL/GenBank/DDBJ whole genome shotgun (WGS) entry which is preliminary data.</text>
</comment>
<proteinExistence type="predicted"/>
<dbReference type="AlphaFoldDB" id="A0A2S4KXL9"/>
<gene>
    <name evidence="1" type="ORF">TPAR_04858</name>
</gene>